<comment type="caution">
    <text evidence="4">The sequence shown here is derived from an EMBL/GenBank/DDBJ whole genome shotgun (WGS) entry which is preliminary data.</text>
</comment>
<keyword evidence="5" id="KW-1185">Reference proteome</keyword>
<feature type="signal peptide" evidence="3">
    <location>
        <begin position="1"/>
        <end position="21"/>
    </location>
</feature>
<evidence type="ECO:0000313" key="4">
    <source>
        <dbReference type="EMBL" id="KAK3054747.1"/>
    </source>
</evidence>
<feature type="compositionally biased region" description="Polar residues" evidence="1">
    <location>
        <begin position="319"/>
        <end position="370"/>
    </location>
</feature>
<accession>A0AAJ0DIT8</accession>
<dbReference type="AlphaFoldDB" id="A0AAJ0DIT8"/>
<keyword evidence="2" id="KW-0472">Membrane</keyword>
<feature type="transmembrane region" description="Helical" evidence="2">
    <location>
        <begin position="90"/>
        <end position="110"/>
    </location>
</feature>
<evidence type="ECO:0000256" key="1">
    <source>
        <dbReference type="SAM" id="MobiDB-lite"/>
    </source>
</evidence>
<reference evidence="4" key="1">
    <citation type="submission" date="2023-04" db="EMBL/GenBank/DDBJ databases">
        <title>Black Yeasts Isolated from many extreme environments.</title>
        <authorList>
            <person name="Coleine C."/>
            <person name="Stajich J.E."/>
            <person name="Selbmann L."/>
        </authorList>
    </citation>
    <scope>NUCLEOTIDE SEQUENCE</scope>
    <source>
        <strain evidence="4">CCFEE 5312</strain>
    </source>
</reference>
<evidence type="ECO:0000256" key="2">
    <source>
        <dbReference type="SAM" id="Phobius"/>
    </source>
</evidence>
<dbReference type="EMBL" id="JAWDJX010000011">
    <property type="protein sequence ID" value="KAK3054747.1"/>
    <property type="molecule type" value="Genomic_DNA"/>
</dbReference>
<keyword evidence="2" id="KW-1133">Transmembrane helix</keyword>
<feature type="transmembrane region" description="Helical" evidence="2">
    <location>
        <begin position="185"/>
        <end position="208"/>
    </location>
</feature>
<evidence type="ECO:0000313" key="5">
    <source>
        <dbReference type="Proteomes" id="UP001271007"/>
    </source>
</evidence>
<feature type="region of interest" description="Disordered" evidence="1">
    <location>
        <begin position="276"/>
        <end position="375"/>
    </location>
</feature>
<organism evidence="4 5">
    <name type="scientific">Extremus antarcticus</name>
    <dbReference type="NCBI Taxonomy" id="702011"/>
    <lineage>
        <taxon>Eukaryota</taxon>
        <taxon>Fungi</taxon>
        <taxon>Dikarya</taxon>
        <taxon>Ascomycota</taxon>
        <taxon>Pezizomycotina</taxon>
        <taxon>Dothideomycetes</taxon>
        <taxon>Dothideomycetidae</taxon>
        <taxon>Mycosphaerellales</taxon>
        <taxon>Extremaceae</taxon>
        <taxon>Extremus</taxon>
    </lineage>
</organism>
<evidence type="ECO:0000256" key="3">
    <source>
        <dbReference type="SAM" id="SignalP"/>
    </source>
</evidence>
<name>A0AAJ0DIT8_9PEZI</name>
<sequence>MAGSTLVTLLAAIGLVWLVAASFNGSINKYLDLMLAALRHVPTVAVHIREATTLSCTALILVCFAAGSYIDATCTWREAANPTAFHTHCVSTYFTVIAFGSLDIFMLSIIERFALSKKIKGFSELAIVQLFQNTMIDANNVHLILPFSARTTILAVLDVLALVLMSESRQTLRQINGPESRATGFTSVFTAFSLITVANVAVLTIGYITPGVLAIEASMIDALAAILQLARGATNPVPARTNHSSHVPASKRRLLADNPSFHVRTTITTTLEPCTCSTRARTSPRPAVPVPSSSNAGSARPVVPITSITDAGSARPIMPTTSTSNAGSTRPVVSTPSTPNASSTRPAVLTPSTSDNGSTRPAVLTPSTTGHGDDSNLCRDFDLYSDSSTFDDSDIDFIPDLSELL</sequence>
<gene>
    <name evidence="4" type="ORF">LTR09_004476</name>
</gene>
<feature type="chain" id="PRO_5042464564" evidence="3">
    <location>
        <begin position="22"/>
        <end position="405"/>
    </location>
</feature>
<feature type="transmembrane region" description="Helical" evidence="2">
    <location>
        <begin position="51"/>
        <end position="70"/>
    </location>
</feature>
<feature type="transmembrane region" description="Helical" evidence="2">
    <location>
        <begin position="143"/>
        <end position="164"/>
    </location>
</feature>
<feature type="compositionally biased region" description="Low complexity" evidence="1">
    <location>
        <begin position="276"/>
        <end position="294"/>
    </location>
</feature>
<keyword evidence="3" id="KW-0732">Signal</keyword>
<keyword evidence="2" id="KW-0812">Transmembrane</keyword>
<dbReference type="Proteomes" id="UP001271007">
    <property type="component" value="Unassembled WGS sequence"/>
</dbReference>
<proteinExistence type="predicted"/>
<protein>
    <submittedName>
        <fullName evidence="4">Uncharacterized protein</fullName>
    </submittedName>
</protein>